<feature type="region of interest" description="Disordered" evidence="1">
    <location>
        <begin position="185"/>
        <end position="204"/>
    </location>
</feature>
<evidence type="ECO:0008006" key="4">
    <source>
        <dbReference type="Google" id="ProtNLM"/>
    </source>
</evidence>
<feature type="compositionally biased region" description="Polar residues" evidence="1">
    <location>
        <begin position="194"/>
        <end position="203"/>
    </location>
</feature>
<reference evidence="2 3" key="1">
    <citation type="submission" date="2018-09" db="EMBL/GenBank/DDBJ databases">
        <title>Draft genome sequence of Rhodopseudomonas palustris 2.1.18.</title>
        <authorList>
            <person name="Robertson S.L."/>
            <person name="Meyer T.E."/>
            <person name="Kyndt J.A."/>
        </authorList>
    </citation>
    <scope>NUCLEOTIDE SEQUENCE [LARGE SCALE GENOMIC DNA]</scope>
    <source>
        <strain evidence="2 3">2.1.18</strain>
    </source>
</reference>
<dbReference type="PANTHER" id="PTHR47372">
    <property type="entry name" value="DAUER UP-REGULATED-RELATED"/>
    <property type="match status" value="1"/>
</dbReference>
<name>A0A418UYH7_RHOPL</name>
<gene>
    <name evidence="2" type="ORF">D4Q52_23140</name>
</gene>
<sequence>MAHDARTLDEIRRETESARAGLTQTVGELKATVADTASDLRERYSPQAIKDDVTSYIKTRGEELADKVNDTIRHNPVQAVAVGATLAYPLWKIVRAIPTPVLMVGAGLYLAGSKSGQQLTQRASAAAADLAGEVERRARTFSADMADSAVAARDYASGAIQAAGDAASTKADEFRRAAASTAAELRHKGEDLSRSVSSQTDQLGRTAAAAGEAFAGEVDHAANQGAGLADAVTGAIRETAASVRDKAASVGETAAEAAARLRHKVSDTADASLQAAARVRDQATDFGQRASRNVTQTVSNNPLLVAGIGLVVGGLIASAIPRLRAEKQVFGAAGRKLREQAEDTINQGLETVKQKGRDVYQSAVGAAEQEGLTPDKLGDQVRDIGERARKVADAAVSTFESPSQNKH</sequence>
<dbReference type="EMBL" id="QYYD01000032">
    <property type="protein sequence ID" value="RJF67446.1"/>
    <property type="molecule type" value="Genomic_DNA"/>
</dbReference>
<protein>
    <recommendedName>
        <fullName evidence="4">Late embryogenesis abundant protein</fullName>
    </recommendedName>
</protein>
<evidence type="ECO:0000256" key="1">
    <source>
        <dbReference type="SAM" id="MobiDB-lite"/>
    </source>
</evidence>
<comment type="caution">
    <text evidence="2">The sequence shown here is derived from an EMBL/GenBank/DDBJ whole genome shotgun (WGS) entry which is preliminary data.</text>
</comment>
<accession>A0A418UYH7</accession>
<dbReference type="PANTHER" id="PTHR47372:SF11">
    <property type="entry name" value="RE19971P"/>
    <property type="match status" value="1"/>
</dbReference>
<evidence type="ECO:0000313" key="3">
    <source>
        <dbReference type="Proteomes" id="UP000285523"/>
    </source>
</evidence>
<dbReference type="OrthoDB" id="8135650at2"/>
<proteinExistence type="predicted"/>
<dbReference type="Proteomes" id="UP000285523">
    <property type="component" value="Unassembled WGS sequence"/>
</dbReference>
<organism evidence="2 3">
    <name type="scientific">Rhodopseudomonas palustris</name>
    <dbReference type="NCBI Taxonomy" id="1076"/>
    <lineage>
        <taxon>Bacteria</taxon>
        <taxon>Pseudomonadati</taxon>
        <taxon>Pseudomonadota</taxon>
        <taxon>Alphaproteobacteria</taxon>
        <taxon>Hyphomicrobiales</taxon>
        <taxon>Nitrobacteraceae</taxon>
        <taxon>Rhodopseudomonas</taxon>
    </lineage>
</organism>
<dbReference type="AlphaFoldDB" id="A0A418UYH7"/>
<evidence type="ECO:0000313" key="2">
    <source>
        <dbReference type="EMBL" id="RJF67446.1"/>
    </source>
</evidence>